<protein>
    <submittedName>
        <fullName evidence="1">Uncharacterized protein</fullName>
    </submittedName>
</protein>
<accession>A0A1F7JCZ4</accession>
<reference evidence="1 2" key="1">
    <citation type="journal article" date="2016" name="Nat. Commun.">
        <title>Thousands of microbial genomes shed light on interconnected biogeochemical processes in an aquifer system.</title>
        <authorList>
            <person name="Anantharaman K."/>
            <person name="Brown C.T."/>
            <person name="Hug L.A."/>
            <person name="Sharon I."/>
            <person name="Castelle C.J."/>
            <person name="Probst A.J."/>
            <person name="Thomas B.C."/>
            <person name="Singh A."/>
            <person name="Wilkins M.J."/>
            <person name="Karaoz U."/>
            <person name="Brodie E.L."/>
            <person name="Williams K.H."/>
            <person name="Hubbard S.S."/>
            <person name="Banfield J.F."/>
        </authorList>
    </citation>
    <scope>NUCLEOTIDE SEQUENCE [LARGE SCALE GENOMIC DNA]</scope>
</reference>
<comment type="caution">
    <text evidence="1">The sequence shown here is derived from an EMBL/GenBank/DDBJ whole genome shotgun (WGS) entry which is preliminary data.</text>
</comment>
<dbReference type="EMBL" id="MGAV01000019">
    <property type="protein sequence ID" value="OGK53473.1"/>
    <property type="molecule type" value="Genomic_DNA"/>
</dbReference>
<organism evidence="1 2">
    <name type="scientific">Candidatus Roizmanbacteria bacterium RIFCSPLOWO2_02_FULL_36_11</name>
    <dbReference type="NCBI Taxonomy" id="1802071"/>
    <lineage>
        <taxon>Bacteria</taxon>
        <taxon>Candidatus Roizmaniibacteriota</taxon>
    </lineage>
</organism>
<evidence type="ECO:0000313" key="1">
    <source>
        <dbReference type="EMBL" id="OGK53473.1"/>
    </source>
</evidence>
<dbReference type="Proteomes" id="UP000177418">
    <property type="component" value="Unassembled WGS sequence"/>
</dbReference>
<sequence length="284" mass="31606">MRKGELTTTLAIVSLVVILVGAFSGSQGIKIIQTNRSSAQQPLPTPKLCPMHIKMTIKDEQGNILKRSDLVQPEKWGISNDKQLSQDSTEAKSKFTGNQLISDYQPTNFIFKDENSPNAPYAKGEKISYKLFADESYKIIGRKILKCHPGNNKLGWNCESKNGVPLNPEPDMIRNVLLDDCGLNFEAEWIVRRECTLDSKVTVKDANTNKVLTKDQMIDPSLWGISNSKQDQARPVGKFNNNEAVLTVHSDDASGSFVGRGGQFPYGEDITMKLFTHPAYEVVK</sequence>
<proteinExistence type="predicted"/>
<gene>
    <name evidence="1" type="ORF">A3H78_02980</name>
</gene>
<dbReference type="AlphaFoldDB" id="A0A1F7JCZ4"/>
<name>A0A1F7JCZ4_9BACT</name>
<evidence type="ECO:0000313" key="2">
    <source>
        <dbReference type="Proteomes" id="UP000177418"/>
    </source>
</evidence>